<keyword evidence="2" id="KW-1185">Reference proteome</keyword>
<name>A0AAF5DFY1_STRER</name>
<dbReference type="AlphaFoldDB" id="A0AAF5DFY1"/>
<dbReference type="WBParaSite" id="TCONS_00011942.p1">
    <property type="protein sequence ID" value="TCONS_00011942.p1"/>
    <property type="gene ID" value="XLOC_007052"/>
</dbReference>
<reference evidence="3" key="1">
    <citation type="submission" date="2024-02" db="UniProtKB">
        <authorList>
            <consortium name="WormBaseParasite"/>
        </authorList>
    </citation>
    <scope>IDENTIFICATION</scope>
</reference>
<organism evidence="2 3">
    <name type="scientific">Strongyloides stercoralis</name>
    <name type="common">Threadworm</name>
    <dbReference type="NCBI Taxonomy" id="6248"/>
    <lineage>
        <taxon>Eukaryota</taxon>
        <taxon>Metazoa</taxon>
        <taxon>Ecdysozoa</taxon>
        <taxon>Nematoda</taxon>
        <taxon>Chromadorea</taxon>
        <taxon>Rhabditida</taxon>
        <taxon>Tylenchina</taxon>
        <taxon>Panagrolaimomorpha</taxon>
        <taxon>Strongyloidoidea</taxon>
        <taxon>Strongyloididae</taxon>
        <taxon>Strongyloides</taxon>
    </lineage>
</organism>
<feature type="transmembrane region" description="Helical" evidence="1">
    <location>
        <begin position="51"/>
        <end position="74"/>
    </location>
</feature>
<protein>
    <submittedName>
        <fullName evidence="3">Uncharacterized protein</fullName>
    </submittedName>
</protein>
<sequence length="102" mass="11898">MFDESSKKNFIHSDGPNKFYPKSIEYGNIYFQKTPIIFISNEELDKSFSNFYFRIFVNLFLYGIGTISLIYIILKFIKMALSNDSLNNIKSIDDNINVNDNS</sequence>
<evidence type="ECO:0000313" key="2">
    <source>
        <dbReference type="Proteomes" id="UP000035681"/>
    </source>
</evidence>
<evidence type="ECO:0000313" key="3">
    <source>
        <dbReference type="WBParaSite" id="TCONS_00011942.p1"/>
    </source>
</evidence>
<dbReference type="Proteomes" id="UP000035681">
    <property type="component" value="Unplaced"/>
</dbReference>
<proteinExistence type="predicted"/>
<evidence type="ECO:0000256" key="1">
    <source>
        <dbReference type="SAM" id="Phobius"/>
    </source>
</evidence>
<keyword evidence="1" id="KW-0472">Membrane</keyword>
<keyword evidence="1" id="KW-0812">Transmembrane</keyword>
<keyword evidence="1" id="KW-1133">Transmembrane helix</keyword>
<accession>A0AAF5DFY1</accession>